<dbReference type="OrthoDB" id="2518519at2"/>
<dbReference type="eggNOG" id="ENOG502Z9Q9">
    <property type="taxonomic scope" value="Bacteria"/>
</dbReference>
<reference evidence="2 3" key="2">
    <citation type="journal article" date="2012" name="Stand. Genomic Sci.">
        <title>Complete Genome Sequence of Clostridium clariflavum DSM 19732.</title>
        <authorList>
            <person name="Izquierdo J.A."/>
            <person name="Goodwin L."/>
            <person name="Davenport K.W."/>
            <person name="Teshima H."/>
            <person name="Bruce D."/>
            <person name="Detter C."/>
            <person name="Tapia R."/>
            <person name="Han S."/>
            <person name="Land M."/>
            <person name="Hauser L."/>
            <person name="Jeffries C.D."/>
            <person name="Han J."/>
            <person name="Pitluck S."/>
            <person name="Nolan M."/>
            <person name="Chen A."/>
            <person name="Huntemann M."/>
            <person name="Mavromatis K."/>
            <person name="Mikhailova N."/>
            <person name="Liolios K."/>
            <person name="Woyke T."/>
            <person name="Lynd L.R."/>
        </authorList>
    </citation>
    <scope>NUCLEOTIDE SEQUENCE [LARGE SCALE GENOMIC DNA]</scope>
    <source>
        <strain evidence="3">DSM 19732 / NBRC 101661 / EBR45</strain>
    </source>
</reference>
<dbReference type="STRING" id="720554.Clocl_3317"/>
<evidence type="ECO:0000313" key="3">
    <source>
        <dbReference type="Proteomes" id="UP000005435"/>
    </source>
</evidence>
<feature type="chain" id="PRO_5003511613" evidence="1">
    <location>
        <begin position="27"/>
        <end position="426"/>
    </location>
</feature>
<keyword evidence="1" id="KW-0732">Signal</keyword>
<reference evidence="3" key="1">
    <citation type="submission" date="2011-12" db="EMBL/GenBank/DDBJ databases">
        <title>Complete sequence of Clostridium clariflavum DSM 19732.</title>
        <authorList>
            <consortium name="US DOE Joint Genome Institute"/>
            <person name="Lucas S."/>
            <person name="Han J."/>
            <person name="Lapidus A."/>
            <person name="Cheng J.-F."/>
            <person name="Goodwin L."/>
            <person name="Pitluck S."/>
            <person name="Peters L."/>
            <person name="Teshima H."/>
            <person name="Detter J.C."/>
            <person name="Han C."/>
            <person name="Tapia R."/>
            <person name="Land M."/>
            <person name="Hauser L."/>
            <person name="Kyrpides N."/>
            <person name="Ivanova N."/>
            <person name="Pagani I."/>
            <person name="Kitzmiller T."/>
            <person name="Lynd L."/>
            <person name="Izquierdo J."/>
            <person name="Woyke T."/>
        </authorList>
    </citation>
    <scope>NUCLEOTIDE SEQUENCE [LARGE SCALE GENOMIC DNA]</scope>
    <source>
        <strain evidence="3">DSM 19732 / NBRC 101661 / EBR45</strain>
    </source>
</reference>
<feature type="signal peptide" evidence="1">
    <location>
        <begin position="1"/>
        <end position="26"/>
    </location>
</feature>
<name>G8LWV6_ACECE</name>
<dbReference type="RefSeq" id="WP_014256349.1">
    <property type="nucleotide sequence ID" value="NC_016627.1"/>
</dbReference>
<dbReference type="EMBL" id="CP003065">
    <property type="protein sequence ID" value="AEV69817.1"/>
    <property type="molecule type" value="Genomic_DNA"/>
</dbReference>
<evidence type="ECO:0000313" key="2">
    <source>
        <dbReference type="EMBL" id="AEV69817.1"/>
    </source>
</evidence>
<organism evidence="2 3">
    <name type="scientific">Acetivibrio clariflavus (strain DSM 19732 / NBRC 101661 / EBR45)</name>
    <name type="common">Clostridium clariflavum</name>
    <dbReference type="NCBI Taxonomy" id="720554"/>
    <lineage>
        <taxon>Bacteria</taxon>
        <taxon>Bacillati</taxon>
        <taxon>Bacillota</taxon>
        <taxon>Clostridia</taxon>
        <taxon>Eubacteriales</taxon>
        <taxon>Oscillospiraceae</taxon>
        <taxon>Acetivibrio</taxon>
    </lineage>
</organism>
<dbReference type="Proteomes" id="UP000005435">
    <property type="component" value="Chromosome"/>
</dbReference>
<sequence precursor="true">MIKNKKLMMALSFTLGAALLVTTAFADIMSTSGYDQLKQAIKYTSKSCSNTLESFTAQTSITLKTNEKVLFTSVRTEKYDNVSGASESKSIQTYSNGNTDKYESYSDKYCHISYNPWNDTYSVFEYGKENEGVPPFEDIFEDDEMKDIEKIIDAGVGNLKDYVIVENQIDGSKEFSGSLDNAQIPALVNAILSFVFKRTIPDVGMRTYDDFPEIQNDVFIKRITGKASVNKDGILERIYGSCIVSGKDEAGKSYDFTIEVLIKIYDINSTVVAKPDLNGKIVEKSYANRLFDKVSAQKYIGKYKQDIVIVKDNAFIKIGERVLEIDNIDDENVSGKYYETYKAEYAEYAKDKLEFDFEAKILGYNYAQYKLASDQGNSKTVTIDFEDNSSMINFNIYSQHSNNTIIYKTNSIITYSDGTFIRVFED</sequence>
<dbReference type="HOGENOM" id="CLU_655109_0_0_9"/>
<evidence type="ECO:0000256" key="1">
    <source>
        <dbReference type="SAM" id="SignalP"/>
    </source>
</evidence>
<protein>
    <submittedName>
        <fullName evidence="2">Uncharacterized protein</fullName>
    </submittedName>
</protein>
<proteinExistence type="predicted"/>
<keyword evidence="3" id="KW-1185">Reference proteome</keyword>
<dbReference type="KEGG" id="ccl:Clocl_3317"/>
<accession>G8LWV6</accession>
<gene>
    <name evidence="2" type="ordered locus">Clocl_3317</name>
</gene>
<dbReference type="AlphaFoldDB" id="G8LWV6"/>